<dbReference type="AlphaFoldDB" id="B3QTU5"/>
<dbReference type="STRING" id="517418.Ctha_1836"/>
<dbReference type="HOGENOM" id="CLU_055408_0_0_10"/>
<dbReference type="Proteomes" id="UP000001208">
    <property type="component" value="Chromosome"/>
</dbReference>
<evidence type="ECO:0000313" key="2">
    <source>
        <dbReference type="Proteomes" id="UP000001208"/>
    </source>
</evidence>
<organism evidence="1 2">
    <name type="scientific">Chloroherpeton thalassium (strain ATCC 35110 / GB-78)</name>
    <dbReference type="NCBI Taxonomy" id="517418"/>
    <lineage>
        <taxon>Bacteria</taxon>
        <taxon>Pseudomonadati</taxon>
        <taxon>Chlorobiota</taxon>
        <taxon>Chlorobiia</taxon>
        <taxon>Chlorobiales</taxon>
        <taxon>Chloroherpetonaceae</taxon>
        <taxon>Chloroherpeton</taxon>
    </lineage>
</organism>
<gene>
    <name evidence="1" type="ordered locus">Ctha_1836</name>
</gene>
<evidence type="ECO:0000313" key="1">
    <source>
        <dbReference type="EMBL" id="ACF14293.1"/>
    </source>
</evidence>
<sequence>MMKSLYETQYHRNGQVTCEIEKSNGNTKSNSLLKEGSINLYIKMSCPLKGIVERAIREFVALYNASHSVPIYSPMFRQVNISAIDAELKSAHLEAQLPDVLIASELDTLFSGKLREKFIDTGIYTGITSKAALTAMPETFRKLATQHNIGILAAGYWRALYDLTIAVCTPPPRRWTDLIDPLYKDLITVHDCRGKTSITTLLILLKEQFGSNAVTDFARNIRSIRHFSEILRRIDSNEIYRTPYNILPNASIVQMQSQKRAIVLEFEDGPVLSPMFMFVKTSKLEDCKPLVDFFHSNIMRDALVRSGFSFAEDIHWQKPFLFPSWDYLLSKDYETCTAALDDELKSSLRHDVFH</sequence>
<proteinExistence type="predicted"/>
<protein>
    <recommendedName>
        <fullName evidence="3">ABC-type Fe3+ transport system periplasmic component-like protein</fullName>
    </recommendedName>
</protein>
<dbReference type="Gene3D" id="3.40.190.10">
    <property type="entry name" value="Periplasmic binding protein-like II"/>
    <property type="match status" value="1"/>
</dbReference>
<dbReference type="EMBL" id="CP001100">
    <property type="protein sequence ID" value="ACF14293.1"/>
    <property type="molecule type" value="Genomic_DNA"/>
</dbReference>
<evidence type="ECO:0008006" key="3">
    <source>
        <dbReference type="Google" id="ProtNLM"/>
    </source>
</evidence>
<keyword evidence="2" id="KW-1185">Reference proteome</keyword>
<dbReference type="Pfam" id="PF13343">
    <property type="entry name" value="SBP_bac_6"/>
    <property type="match status" value="1"/>
</dbReference>
<dbReference type="RefSeq" id="WP_012500377.1">
    <property type="nucleotide sequence ID" value="NC_011026.1"/>
</dbReference>
<name>B3QTU5_CHLT3</name>
<accession>B3QTU5</accession>
<dbReference type="KEGG" id="cts:Ctha_1836"/>
<dbReference type="eggNOG" id="COG1840">
    <property type="taxonomic scope" value="Bacteria"/>
</dbReference>
<reference evidence="1 2" key="1">
    <citation type="submission" date="2008-06" db="EMBL/GenBank/DDBJ databases">
        <title>Complete sequence of Chloroherpeton thalassium ATCC 35110.</title>
        <authorList>
            <consortium name="US DOE Joint Genome Institute"/>
            <person name="Lucas S."/>
            <person name="Copeland A."/>
            <person name="Lapidus A."/>
            <person name="Glavina del Rio T."/>
            <person name="Dalin E."/>
            <person name="Tice H."/>
            <person name="Bruce D."/>
            <person name="Goodwin L."/>
            <person name="Pitluck S."/>
            <person name="Schmutz J."/>
            <person name="Larimer F."/>
            <person name="Land M."/>
            <person name="Hauser L."/>
            <person name="Kyrpides N."/>
            <person name="Mikhailova N."/>
            <person name="Liu Z."/>
            <person name="Li T."/>
            <person name="Zhao F."/>
            <person name="Overmann J."/>
            <person name="Bryant D.A."/>
            <person name="Richardson P."/>
        </authorList>
    </citation>
    <scope>NUCLEOTIDE SEQUENCE [LARGE SCALE GENOMIC DNA]</scope>
    <source>
        <strain evidence="2">ATCC 35110 / GB-78</strain>
    </source>
</reference>